<feature type="transmembrane region" description="Helical" evidence="1">
    <location>
        <begin position="85"/>
        <end position="106"/>
    </location>
</feature>
<feature type="transmembrane region" description="Helical" evidence="1">
    <location>
        <begin position="140"/>
        <end position="159"/>
    </location>
</feature>
<reference evidence="2" key="1">
    <citation type="submission" date="2018-05" db="EMBL/GenBank/DDBJ databases">
        <authorList>
            <person name="Lanie J.A."/>
            <person name="Ng W.-L."/>
            <person name="Kazmierczak K.M."/>
            <person name="Andrzejewski T.M."/>
            <person name="Davidsen T.M."/>
            <person name="Wayne K.J."/>
            <person name="Tettelin H."/>
            <person name="Glass J.I."/>
            <person name="Rusch D."/>
            <person name="Podicherti R."/>
            <person name="Tsui H.-C.T."/>
            <person name="Winkler M.E."/>
        </authorList>
    </citation>
    <scope>NUCLEOTIDE SEQUENCE</scope>
</reference>
<feature type="transmembrane region" description="Helical" evidence="1">
    <location>
        <begin position="359"/>
        <end position="377"/>
    </location>
</feature>
<keyword evidence="1" id="KW-0472">Membrane</keyword>
<feature type="transmembrane region" description="Helical" evidence="1">
    <location>
        <begin position="113"/>
        <end position="134"/>
    </location>
</feature>
<organism evidence="2">
    <name type="scientific">marine metagenome</name>
    <dbReference type="NCBI Taxonomy" id="408172"/>
    <lineage>
        <taxon>unclassified sequences</taxon>
        <taxon>metagenomes</taxon>
        <taxon>ecological metagenomes</taxon>
    </lineage>
</organism>
<evidence type="ECO:0000256" key="1">
    <source>
        <dbReference type="SAM" id="Phobius"/>
    </source>
</evidence>
<feature type="transmembrane region" description="Helical" evidence="1">
    <location>
        <begin position="279"/>
        <end position="297"/>
    </location>
</feature>
<feature type="transmembrane region" description="Helical" evidence="1">
    <location>
        <begin position="203"/>
        <end position="221"/>
    </location>
</feature>
<keyword evidence="1" id="KW-0812">Transmembrane</keyword>
<feature type="transmembrane region" description="Helical" evidence="1">
    <location>
        <begin position="255"/>
        <end position="273"/>
    </location>
</feature>
<dbReference type="EMBL" id="UINC01049291">
    <property type="protein sequence ID" value="SVB60894.1"/>
    <property type="molecule type" value="Genomic_DNA"/>
</dbReference>
<evidence type="ECO:0000313" key="2">
    <source>
        <dbReference type="EMBL" id="SVB60894.1"/>
    </source>
</evidence>
<feature type="non-terminal residue" evidence="2">
    <location>
        <position position="452"/>
    </location>
</feature>
<dbReference type="AlphaFoldDB" id="A0A382FEZ2"/>
<proteinExistence type="predicted"/>
<sequence length="452" mass="51014">MRVRSPVILSSCILFLLALLPASLGVMSFYRYEAVTLLLWTQEAIPDFSFDSLLNIWRTNLYGYYRPGGHILWLISNLVAGKSPFILQIMQATVYALISVSLYLSGRFFAGEFAGWVAALIFAYLEPLIVLSWWTGTLDGFFGMLCYVIGLNLFLYSPFRSVTTVLLSSIFLGLGIFTKEIFIPLSAFIPLLVFTVPRLKTGLHQYIMVVTILLCGLKLILQYNMGASGGDHIITSISEIDVTLAVQNYIDYGRLYLYGHNILLIGLCLFRPTKGEFNNPGRLTGVLIALLMVYLISRILSVSWLIDIYIVLAVAYFFIRAKNHERIWVLWLLGGLSLVMIYDIRAVGGIMNRRVMEPGIGFALFTGCALAVYPVYIRHRLATFSWTNSISASQLVAMIRQRMDLVCIVLLLTVGFRQEILTSGVMREWRYWIAEGEVLKNTLYSLDETLPA</sequence>
<feature type="transmembrane region" description="Helical" evidence="1">
    <location>
        <begin position="327"/>
        <end position="347"/>
    </location>
</feature>
<name>A0A382FEZ2_9ZZZZ</name>
<keyword evidence="1" id="KW-1133">Transmembrane helix</keyword>
<accession>A0A382FEZ2</accession>
<gene>
    <name evidence="2" type="ORF">METZ01_LOCUS213748</name>
</gene>
<feature type="transmembrane region" description="Helical" evidence="1">
    <location>
        <begin position="171"/>
        <end position="197"/>
    </location>
</feature>
<protein>
    <submittedName>
        <fullName evidence="2">Uncharacterized protein</fullName>
    </submittedName>
</protein>